<organism evidence="3 4">
    <name type="scientific">Lysobacter soyae</name>
    <dbReference type="NCBI Taxonomy" id="2764185"/>
    <lineage>
        <taxon>Bacteria</taxon>
        <taxon>Pseudomonadati</taxon>
        <taxon>Pseudomonadota</taxon>
        <taxon>Gammaproteobacteria</taxon>
        <taxon>Lysobacterales</taxon>
        <taxon>Lysobacteraceae</taxon>
        <taxon>Lysobacter</taxon>
    </lineage>
</organism>
<dbReference type="Pfam" id="PF14760">
    <property type="entry name" value="Rnk_N"/>
    <property type="match status" value="1"/>
</dbReference>
<accession>A0ABX8WPG6</accession>
<dbReference type="RefSeq" id="WP_220379790.1">
    <property type="nucleotide sequence ID" value="NZ_CP080544.1"/>
</dbReference>
<keyword evidence="4" id="KW-1185">Reference proteome</keyword>
<evidence type="ECO:0000259" key="1">
    <source>
        <dbReference type="Pfam" id="PF01272"/>
    </source>
</evidence>
<dbReference type="InterPro" id="IPR029462">
    <property type="entry name" value="Rnk_N"/>
</dbReference>
<dbReference type="NCBIfam" id="NF004396">
    <property type="entry name" value="PRK05753.1"/>
    <property type="match status" value="1"/>
</dbReference>
<gene>
    <name evidence="3" type="primary">rnk</name>
    <name evidence="3" type="ORF">H8L67_00120</name>
</gene>
<feature type="domain" description="Transcription elongation factor GreA/GreB C-terminal" evidence="1">
    <location>
        <begin position="50"/>
        <end position="124"/>
    </location>
</feature>
<evidence type="ECO:0000313" key="3">
    <source>
        <dbReference type="EMBL" id="QYR52971.1"/>
    </source>
</evidence>
<dbReference type="Proteomes" id="UP000824755">
    <property type="component" value="Chromosome"/>
</dbReference>
<evidence type="ECO:0000313" key="4">
    <source>
        <dbReference type="Proteomes" id="UP000824755"/>
    </source>
</evidence>
<dbReference type="GO" id="GO:0016301">
    <property type="term" value="F:kinase activity"/>
    <property type="evidence" value="ECO:0007669"/>
    <property type="project" value="UniProtKB-KW"/>
</dbReference>
<keyword evidence="3" id="KW-0418">Kinase</keyword>
<dbReference type="Gene3D" id="3.10.50.30">
    <property type="entry name" value="Transcription elongation factor, GreA/GreB, C-terminal domain"/>
    <property type="match status" value="1"/>
</dbReference>
<dbReference type="InterPro" id="IPR023459">
    <property type="entry name" value="Tscrpt_elong_fac_GreA/B_fam"/>
</dbReference>
<dbReference type="Pfam" id="PF01272">
    <property type="entry name" value="GreA_GreB"/>
    <property type="match status" value="1"/>
</dbReference>
<protein>
    <submittedName>
        <fullName evidence="3">Nucleoside diphosphate kinase regulator</fullName>
    </submittedName>
</protein>
<feature type="domain" description="Regulator of nucleoside diphosphate kinase N-terminal" evidence="2">
    <location>
        <begin position="4"/>
        <end position="44"/>
    </location>
</feature>
<dbReference type="PANTHER" id="PTHR30437">
    <property type="entry name" value="TRANSCRIPTION ELONGATION FACTOR GREA"/>
    <property type="match status" value="1"/>
</dbReference>
<dbReference type="SUPFAM" id="SSF54534">
    <property type="entry name" value="FKBP-like"/>
    <property type="match status" value="1"/>
</dbReference>
<dbReference type="InterPro" id="IPR001437">
    <property type="entry name" value="Tscrpt_elong_fac_GreA/B_C"/>
</dbReference>
<dbReference type="EMBL" id="CP080544">
    <property type="protein sequence ID" value="QYR52971.1"/>
    <property type="molecule type" value="Genomic_DNA"/>
</dbReference>
<evidence type="ECO:0000259" key="2">
    <source>
        <dbReference type="Pfam" id="PF14760"/>
    </source>
</evidence>
<dbReference type="Gene3D" id="1.10.286.20">
    <property type="match status" value="1"/>
</dbReference>
<dbReference type="InterPro" id="IPR036953">
    <property type="entry name" value="GreA/GreB_C_sf"/>
</dbReference>
<dbReference type="PANTHER" id="PTHR30437:SF5">
    <property type="entry name" value="REGULATOR OF NUCLEOSIDE DIPHOSPHATE KINASE"/>
    <property type="match status" value="1"/>
</dbReference>
<keyword evidence="3" id="KW-0808">Transferase</keyword>
<proteinExistence type="predicted"/>
<sequence length="135" mass="14656">MKLPSIIITQQDADRLEAILERLSEQTFPGKERLEAELDRATIVSARDVPADIVTMNSTVLFRTGEGKEFSLKLVYPKDSDGSPDNISILAPVGSALLGLKEGDTISWPINGGASMDVQVIRVTEQPERDGNFAA</sequence>
<name>A0ABX8WPG6_9GAMM</name>
<reference evidence="3 4" key="1">
    <citation type="submission" date="2021-08" db="EMBL/GenBank/DDBJ databases">
        <title>Lysobacter sp. strain CJ11 Genome sequencing and assembly.</title>
        <authorList>
            <person name="Kim I."/>
        </authorList>
    </citation>
    <scope>NUCLEOTIDE SEQUENCE [LARGE SCALE GENOMIC DNA]</scope>
    <source>
        <strain evidence="3 4">CJ11</strain>
    </source>
</reference>